<protein>
    <submittedName>
        <fullName evidence="1">Uncharacterized protein</fullName>
    </submittedName>
</protein>
<gene>
    <name evidence="1" type="ORF">H1D24_09540</name>
</gene>
<comment type="caution">
    <text evidence="1">The sequence shown here is derived from an EMBL/GenBank/DDBJ whole genome shotgun (WGS) entry which is preliminary data.</text>
</comment>
<sequence>MSTGYVLDHTAVSALAHGSIYMAARVHHSAEIAQPLYVPAGSFAQGLAESALGEVTQMLQDALASPCFIFRPLDEPSCWAVAQIARERATDLPTAHAAHLALGLGLPVLTRTPAAYKQIDARIDTENIE</sequence>
<evidence type="ECO:0000313" key="2">
    <source>
        <dbReference type="Proteomes" id="UP000545761"/>
    </source>
</evidence>
<dbReference type="Proteomes" id="UP000545761">
    <property type="component" value="Unassembled WGS sequence"/>
</dbReference>
<dbReference type="RefSeq" id="WP_181656978.1">
    <property type="nucleotide sequence ID" value="NZ_JACEHE010000004.1"/>
</dbReference>
<organism evidence="1 2">
    <name type="scientific">Streptomyces himalayensis subsp. himalayensis</name>
    <dbReference type="NCBI Taxonomy" id="2756131"/>
    <lineage>
        <taxon>Bacteria</taxon>
        <taxon>Bacillati</taxon>
        <taxon>Actinomycetota</taxon>
        <taxon>Actinomycetes</taxon>
        <taxon>Kitasatosporales</taxon>
        <taxon>Streptomycetaceae</taxon>
        <taxon>Streptomyces</taxon>
        <taxon>Streptomyces himalayensis</taxon>
    </lineage>
</organism>
<dbReference type="AlphaFoldDB" id="A0A7W0DK00"/>
<name>A0A7W0DK00_9ACTN</name>
<proteinExistence type="predicted"/>
<accession>A0A7W0DK00</accession>
<reference evidence="1 2" key="1">
    <citation type="submission" date="2020-07" db="EMBL/GenBank/DDBJ databases">
        <title>Streptomyces isolated from Indian soil.</title>
        <authorList>
            <person name="Mandal S."/>
            <person name="Maiti P.K."/>
        </authorList>
    </citation>
    <scope>NUCLEOTIDE SEQUENCE [LARGE SCALE GENOMIC DNA]</scope>
    <source>
        <strain evidence="1 2">PSKA28</strain>
    </source>
</reference>
<evidence type="ECO:0000313" key="1">
    <source>
        <dbReference type="EMBL" id="MBA2946048.1"/>
    </source>
</evidence>
<dbReference type="EMBL" id="JACEHE010000004">
    <property type="protein sequence ID" value="MBA2946048.1"/>
    <property type="molecule type" value="Genomic_DNA"/>
</dbReference>